<comment type="caution">
    <text evidence="1">The sequence shown here is derived from an EMBL/GenBank/DDBJ whole genome shotgun (WGS) entry which is preliminary data.</text>
</comment>
<dbReference type="EMBL" id="BAABME010000260">
    <property type="protein sequence ID" value="GAA0141236.1"/>
    <property type="molecule type" value="Genomic_DNA"/>
</dbReference>
<evidence type="ECO:0000313" key="2">
    <source>
        <dbReference type="Proteomes" id="UP001454036"/>
    </source>
</evidence>
<accession>A0AAV3NQY1</accession>
<protein>
    <submittedName>
        <fullName evidence="1">Uncharacterized protein</fullName>
    </submittedName>
</protein>
<reference evidence="1 2" key="1">
    <citation type="submission" date="2024-01" db="EMBL/GenBank/DDBJ databases">
        <title>The complete chloroplast genome sequence of Lithospermum erythrorhizon: insights into the phylogenetic relationship among Boraginaceae species and the maternal lineages of purple gromwells.</title>
        <authorList>
            <person name="Okada T."/>
            <person name="Watanabe K."/>
        </authorList>
    </citation>
    <scope>NUCLEOTIDE SEQUENCE [LARGE SCALE GENOMIC DNA]</scope>
</reference>
<keyword evidence="2" id="KW-1185">Reference proteome</keyword>
<dbReference type="AlphaFoldDB" id="A0AAV3NQY1"/>
<sequence>MGLESKEEVPVTLIDGGVVLINPDPQRGQASNVVDQLVQSVAKTYSGDTLNEPPYYLTSNFAPIRHESTPTNILEINGEIPDLFTLRIHGGRRFRKFSGSRIYVGGWVRLVNGCSAKKFGMLRLCDISGELGISGLSYY</sequence>
<evidence type="ECO:0000313" key="1">
    <source>
        <dbReference type="EMBL" id="GAA0141236.1"/>
    </source>
</evidence>
<name>A0AAV3NQY1_LITER</name>
<gene>
    <name evidence="1" type="ORF">LIER_02426</name>
</gene>
<proteinExistence type="predicted"/>
<dbReference type="Proteomes" id="UP001454036">
    <property type="component" value="Unassembled WGS sequence"/>
</dbReference>
<organism evidence="1 2">
    <name type="scientific">Lithospermum erythrorhizon</name>
    <name type="common">Purple gromwell</name>
    <name type="synonym">Lithospermum officinale var. erythrorhizon</name>
    <dbReference type="NCBI Taxonomy" id="34254"/>
    <lineage>
        <taxon>Eukaryota</taxon>
        <taxon>Viridiplantae</taxon>
        <taxon>Streptophyta</taxon>
        <taxon>Embryophyta</taxon>
        <taxon>Tracheophyta</taxon>
        <taxon>Spermatophyta</taxon>
        <taxon>Magnoliopsida</taxon>
        <taxon>eudicotyledons</taxon>
        <taxon>Gunneridae</taxon>
        <taxon>Pentapetalae</taxon>
        <taxon>asterids</taxon>
        <taxon>lamiids</taxon>
        <taxon>Boraginales</taxon>
        <taxon>Boraginaceae</taxon>
        <taxon>Boraginoideae</taxon>
        <taxon>Lithospermeae</taxon>
        <taxon>Lithospermum</taxon>
    </lineage>
</organism>